<sequence>MYANGTTFGCNKCQRTHGTSHTESGTRTTFLATHSTTDSPTLLQRLSYTQPEPSTEEVTYAELLQREVLSTTLGRIFNQSFETIGDGTRFQAAVQVRTGEEPEQFLDTEDSLSTSVGRMLNCAALNVVNQPVGVSLSTFADDDCVTPGQVVLLKMERMLFVGLTSVYEGPYIFVAQRRSLCALINEDGRFHPVLVPLTALHPYQSSWHLYALPSTVSQHPALQELLASAEVPQHGASN</sequence>
<dbReference type="InParanoid" id="A0A0C2WP50"/>
<reference evidence="1 2" key="1">
    <citation type="submission" date="2014-04" db="EMBL/GenBank/DDBJ databases">
        <title>Evolutionary Origins and Diversification of the Mycorrhizal Mutualists.</title>
        <authorList>
            <consortium name="DOE Joint Genome Institute"/>
            <consortium name="Mycorrhizal Genomics Consortium"/>
            <person name="Kohler A."/>
            <person name="Kuo A."/>
            <person name="Nagy L.G."/>
            <person name="Floudas D."/>
            <person name="Copeland A."/>
            <person name="Barry K.W."/>
            <person name="Cichocki N."/>
            <person name="Veneault-Fourrey C."/>
            <person name="LaButti K."/>
            <person name="Lindquist E.A."/>
            <person name="Lipzen A."/>
            <person name="Lundell T."/>
            <person name="Morin E."/>
            <person name="Murat C."/>
            <person name="Riley R."/>
            <person name="Ohm R."/>
            <person name="Sun H."/>
            <person name="Tunlid A."/>
            <person name="Henrissat B."/>
            <person name="Grigoriev I.V."/>
            <person name="Hibbett D.S."/>
            <person name="Martin F."/>
        </authorList>
    </citation>
    <scope>NUCLEOTIDE SEQUENCE [LARGE SCALE GENOMIC DNA]</scope>
    <source>
        <strain evidence="1 2">Koide BX008</strain>
    </source>
</reference>
<dbReference type="AlphaFoldDB" id="A0A0C2WP50"/>
<gene>
    <name evidence="1" type="ORF">M378DRAFT_12157</name>
</gene>
<evidence type="ECO:0000313" key="1">
    <source>
        <dbReference type="EMBL" id="KIL63417.1"/>
    </source>
</evidence>
<proteinExistence type="predicted"/>
<organism evidence="1 2">
    <name type="scientific">Amanita muscaria (strain Koide BX008)</name>
    <dbReference type="NCBI Taxonomy" id="946122"/>
    <lineage>
        <taxon>Eukaryota</taxon>
        <taxon>Fungi</taxon>
        <taxon>Dikarya</taxon>
        <taxon>Basidiomycota</taxon>
        <taxon>Agaricomycotina</taxon>
        <taxon>Agaricomycetes</taxon>
        <taxon>Agaricomycetidae</taxon>
        <taxon>Agaricales</taxon>
        <taxon>Pluteineae</taxon>
        <taxon>Amanitaceae</taxon>
        <taxon>Amanita</taxon>
    </lineage>
</organism>
<dbReference type="Proteomes" id="UP000054549">
    <property type="component" value="Unassembled WGS sequence"/>
</dbReference>
<dbReference type="EMBL" id="KN818259">
    <property type="protein sequence ID" value="KIL63417.1"/>
    <property type="molecule type" value="Genomic_DNA"/>
</dbReference>
<dbReference type="HOGENOM" id="CLU_1165576_0_0_1"/>
<accession>A0A0C2WP50</accession>
<keyword evidence="2" id="KW-1185">Reference proteome</keyword>
<evidence type="ECO:0000313" key="2">
    <source>
        <dbReference type="Proteomes" id="UP000054549"/>
    </source>
</evidence>
<name>A0A0C2WP50_AMAMK</name>
<protein>
    <submittedName>
        <fullName evidence="1">Uncharacterized protein</fullName>
    </submittedName>
</protein>